<dbReference type="SUPFAM" id="SSF57756">
    <property type="entry name" value="Retrovirus zinc finger-like domains"/>
    <property type="match status" value="1"/>
</dbReference>
<gene>
    <name evidence="3" type="ORF">AVEN_226817_1</name>
</gene>
<evidence type="ECO:0000313" key="4">
    <source>
        <dbReference type="Proteomes" id="UP000499080"/>
    </source>
</evidence>
<evidence type="ECO:0000313" key="3">
    <source>
        <dbReference type="EMBL" id="GBO19534.1"/>
    </source>
</evidence>
<evidence type="ECO:0000256" key="1">
    <source>
        <dbReference type="PROSITE-ProRule" id="PRU00047"/>
    </source>
</evidence>
<proteinExistence type="predicted"/>
<dbReference type="AlphaFoldDB" id="A0A4Y2V544"/>
<dbReference type="EMBL" id="BGPR01043022">
    <property type="protein sequence ID" value="GBO19534.1"/>
    <property type="molecule type" value="Genomic_DNA"/>
</dbReference>
<dbReference type="GO" id="GO:0003676">
    <property type="term" value="F:nucleic acid binding"/>
    <property type="evidence" value="ECO:0007669"/>
    <property type="project" value="InterPro"/>
</dbReference>
<dbReference type="GO" id="GO:0008270">
    <property type="term" value="F:zinc ion binding"/>
    <property type="evidence" value="ECO:0007669"/>
    <property type="project" value="UniProtKB-KW"/>
</dbReference>
<dbReference type="OrthoDB" id="7553812at2759"/>
<accession>A0A4Y2V544</accession>
<dbReference type="InterPro" id="IPR001878">
    <property type="entry name" value="Znf_CCHC"/>
</dbReference>
<keyword evidence="1" id="KW-0862">Zinc</keyword>
<keyword evidence="1" id="KW-0479">Metal-binding</keyword>
<sequence>MELERIDEVEDNFQIMKPSLKDPSIVIFNVTDELSNEFIENLKSQNEDLANAALKVRTSYTSRYGKNWIISMNPEAFNAFKKRQKVILNWTRLSFKENFRIIQCFKCAKYGHMAASCRDEEYKTGGGICLQVLRVIERRNVKQNQSVQTVLSII</sequence>
<keyword evidence="1" id="KW-0863">Zinc-finger</keyword>
<name>A0A4Y2V544_ARAVE</name>
<protein>
    <recommendedName>
        <fullName evidence="2">CCHC-type domain-containing protein</fullName>
    </recommendedName>
</protein>
<reference evidence="3 4" key="1">
    <citation type="journal article" date="2019" name="Sci. Rep.">
        <title>Orb-weaving spider Araneus ventricosus genome elucidates the spidroin gene catalogue.</title>
        <authorList>
            <person name="Kono N."/>
            <person name="Nakamura H."/>
            <person name="Ohtoshi R."/>
            <person name="Moran D.A.P."/>
            <person name="Shinohara A."/>
            <person name="Yoshida Y."/>
            <person name="Fujiwara M."/>
            <person name="Mori M."/>
            <person name="Tomita M."/>
            <person name="Arakawa K."/>
        </authorList>
    </citation>
    <scope>NUCLEOTIDE SEQUENCE [LARGE SCALE GENOMIC DNA]</scope>
</reference>
<organism evidence="3 4">
    <name type="scientific">Araneus ventricosus</name>
    <name type="common">Orbweaver spider</name>
    <name type="synonym">Epeira ventricosa</name>
    <dbReference type="NCBI Taxonomy" id="182803"/>
    <lineage>
        <taxon>Eukaryota</taxon>
        <taxon>Metazoa</taxon>
        <taxon>Ecdysozoa</taxon>
        <taxon>Arthropoda</taxon>
        <taxon>Chelicerata</taxon>
        <taxon>Arachnida</taxon>
        <taxon>Araneae</taxon>
        <taxon>Araneomorphae</taxon>
        <taxon>Entelegynae</taxon>
        <taxon>Araneoidea</taxon>
        <taxon>Araneidae</taxon>
        <taxon>Araneus</taxon>
    </lineage>
</organism>
<dbReference type="PROSITE" id="PS50158">
    <property type="entry name" value="ZF_CCHC"/>
    <property type="match status" value="1"/>
</dbReference>
<evidence type="ECO:0000259" key="2">
    <source>
        <dbReference type="PROSITE" id="PS50158"/>
    </source>
</evidence>
<dbReference type="Gene3D" id="4.10.60.10">
    <property type="entry name" value="Zinc finger, CCHC-type"/>
    <property type="match status" value="1"/>
</dbReference>
<feature type="domain" description="CCHC-type" evidence="2">
    <location>
        <begin position="104"/>
        <end position="119"/>
    </location>
</feature>
<keyword evidence="4" id="KW-1185">Reference proteome</keyword>
<comment type="caution">
    <text evidence="3">The sequence shown here is derived from an EMBL/GenBank/DDBJ whole genome shotgun (WGS) entry which is preliminary data.</text>
</comment>
<dbReference type="Proteomes" id="UP000499080">
    <property type="component" value="Unassembled WGS sequence"/>
</dbReference>
<dbReference type="InterPro" id="IPR036875">
    <property type="entry name" value="Znf_CCHC_sf"/>
</dbReference>